<dbReference type="AlphaFoldDB" id="A0A699XTJ3"/>
<feature type="non-terminal residue" evidence="2">
    <location>
        <position position="1"/>
    </location>
</feature>
<sequence>GAPSEPPTDLAFVPRSDDRYAIVRDAVTSDVRDDGDDPSVPSDPNHHSHVNLPVIIS</sequence>
<dbReference type="EMBL" id="BKCJ011875403">
    <property type="protein sequence ID" value="GFD60251.1"/>
    <property type="molecule type" value="Genomic_DNA"/>
</dbReference>
<feature type="region of interest" description="Disordered" evidence="1">
    <location>
        <begin position="28"/>
        <end position="57"/>
    </location>
</feature>
<evidence type="ECO:0000313" key="2">
    <source>
        <dbReference type="EMBL" id="GFD60251.1"/>
    </source>
</evidence>
<name>A0A699XTJ3_TANCI</name>
<accession>A0A699XTJ3</accession>
<organism evidence="2">
    <name type="scientific">Tanacetum cinerariifolium</name>
    <name type="common">Dalmatian daisy</name>
    <name type="synonym">Chrysanthemum cinerariifolium</name>
    <dbReference type="NCBI Taxonomy" id="118510"/>
    <lineage>
        <taxon>Eukaryota</taxon>
        <taxon>Viridiplantae</taxon>
        <taxon>Streptophyta</taxon>
        <taxon>Embryophyta</taxon>
        <taxon>Tracheophyta</taxon>
        <taxon>Spermatophyta</taxon>
        <taxon>Magnoliopsida</taxon>
        <taxon>eudicotyledons</taxon>
        <taxon>Gunneridae</taxon>
        <taxon>Pentapetalae</taxon>
        <taxon>asterids</taxon>
        <taxon>campanulids</taxon>
        <taxon>Asterales</taxon>
        <taxon>Asteraceae</taxon>
        <taxon>Asteroideae</taxon>
        <taxon>Anthemideae</taxon>
        <taxon>Anthemidinae</taxon>
        <taxon>Tanacetum</taxon>
    </lineage>
</organism>
<feature type="non-terminal residue" evidence="2">
    <location>
        <position position="57"/>
    </location>
</feature>
<comment type="caution">
    <text evidence="2">The sequence shown here is derived from an EMBL/GenBank/DDBJ whole genome shotgun (WGS) entry which is preliminary data.</text>
</comment>
<protein>
    <submittedName>
        <fullName evidence="2">Uncharacterized protein</fullName>
    </submittedName>
</protein>
<gene>
    <name evidence="2" type="ORF">Tci_932220</name>
</gene>
<evidence type="ECO:0000256" key="1">
    <source>
        <dbReference type="SAM" id="MobiDB-lite"/>
    </source>
</evidence>
<reference evidence="2" key="1">
    <citation type="journal article" date="2019" name="Sci. Rep.">
        <title>Draft genome of Tanacetum cinerariifolium, the natural source of mosquito coil.</title>
        <authorList>
            <person name="Yamashiro T."/>
            <person name="Shiraishi A."/>
            <person name="Satake H."/>
            <person name="Nakayama K."/>
        </authorList>
    </citation>
    <scope>NUCLEOTIDE SEQUENCE</scope>
</reference>
<proteinExistence type="predicted"/>